<dbReference type="AlphaFoldDB" id="A0A9X2P4I2"/>
<protein>
    <submittedName>
        <fullName evidence="1">Uncharacterized protein</fullName>
    </submittedName>
</protein>
<reference evidence="1" key="1">
    <citation type="submission" date="2022-08" db="EMBL/GenBank/DDBJ databases">
        <authorList>
            <person name="Zhang D."/>
        </authorList>
    </citation>
    <scope>NUCLEOTIDE SEQUENCE</scope>
    <source>
        <strain evidence="1">XJ19-11</strain>
    </source>
</reference>
<sequence length="65" mass="7681">MTELIIYAFLFIALIGHTLMASKMYRTVHADESLNIKEKNDWKLKALIFPGFFFGKYKRHKTSKK</sequence>
<accession>A0A9X2P4I2</accession>
<dbReference type="Proteomes" id="UP001142175">
    <property type="component" value="Unassembled WGS sequence"/>
</dbReference>
<name>A0A9X2P4I2_9BACT</name>
<keyword evidence="2" id="KW-1185">Reference proteome</keyword>
<proteinExistence type="predicted"/>
<evidence type="ECO:0000313" key="2">
    <source>
        <dbReference type="Proteomes" id="UP001142175"/>
    </source>
</evidence>
<evidence type="ECO:0000313" key="1">
    <source>
        <dbReference type="EMBL" id="MCR9016179.1"/>
    </source>
</evidence>
<dbReference type="EMBL" id="JANSUY010000013">
    <property type="protein sequence ID" value="MCR9016179.1"/>
    <property type="molecule type" value="Genomic_DNA"/>
</dbReference>
<dbReference type="RefSeq" id="WP_258424032.1">
    <property type="nucleotide sequence ID" value="NZ_JANSUY010000013.1"/>
</dbReference>
<gene>
    <name evidence="1" type="ORF">NU887_14135</name>
</gene>
<comment type="caution">
    <text evidence="1">The sequence shown here is derived from an EMBL/GenBank/DDBJ whole genome shotgun (WGS) entry which is preliminary data.</text>
</comment>
<organism evidence="1 2">
    <name type="scientific">Aquiflexum gelatinilyticum</name>
    <dbReference type="NCBI Taxonomy" id="2961943"/>
    <lineage>
        <taxon>Bacteria</taxon>
        <taxon>Pseudomonadati</taxon>
        <taxon>Bacteroidota</taxon>
        <taxon>Cytophagia</taxon>
        <taxon>Cytophagales</taxon>
        <taxon>Cyclobacteriaceae</taxon>
        <taxon>Aquiflexum</taxon>
    </lineage>
</organism>